<keyword evidence="4" id="KW-1185">Reference proteome</keyword>
<proteinExistence type="predicted"/>
<organism evidence="3 4">
    <name type="scientific">Halorientalis persicus</name>
    <dbReference type="NCBI Taxonomy" id="1367881"/>
    <lineage>
        <taxon>Archaea</taxon>
        <taxon>Methanobacteriati</taxon>
        <taxon>Methanobacteriota</taxon>
        <taxon>Stenosarchaea group</taxon>
        <taxon>Halobacteria</taxon>
        <taxon>Halobacteriales</taxon>
        <taxon>Haloarculaceae</taxon>
        <taxon>Halorientalis</taxon>
    </lineage>
</organism>
<dbReference type="InterPro" id="IPR055543">
    <property type="entry name" value="DUF7119"/>
</dbReference>
<evidence type="ECO:0000313" key="4">
    <source>
        <dbReference type="Proteomes" id="UP000198775"/>
    </source>
</evidence>
<dbReference type="RefSeq" id="WP_092660592.1">
    <property type="nucleotide sequence ID" value="NZ_FOCX01000011.1"/>
</dbReference>
<sequence>MTDGPTDGPPTDRESPVGRPVIRGDPTLTGEHAERAVAFDPDDPDSLAEAAETVHQFSQNTAGDPDNVYMLRGAAACAALVRGEGSYKAAAERAGGDATVAFIRKWSRVHDLPRSIRRHVAKGEIAPTAAKHIARVAGEARLLLAWAALDHDLTVRQIRSVASTVNDGHTVGEALTAEGVTLGRMEMELSQDAYCELRRQAALEDVDPGRLVGEALAAYLDD</sequence>
<name>A0A1H8NQM7_9EURY</name>
<evidence type="ECO:0000256" key="1">
    <source>
        <dbReference type="SAM" id="MobiDB-lite"/>
    </source>
</evidence>
<evidence type="ECO:0000313" key="3">
    <source>
        <dbReference type="EMBL" id="SEO31961.1"/>
    </source>
</evidence>
<dbReference type="EMBL" id="FOCX01000011">
    <property type="protein sequence ID" value="SEO31961.1"/>
    <property type="molecule type" value="Genomic_DNA"/>
</dbReference>
<reference evidence="4" key="1">
    <citation type="submission" date="2016-10" db="EMBL/GenBank/DDBJ databases">
        <authorList>
            <person name="Varghese N."/>
            <person name="Submissions S."/>
        </authorList>
    </citation>
    <scope>NUCLEOTIDE SEQUENCE [LARGE SCALE GENOMIC DNA]</scope>
    <source>
        <strain evidence="4">IBRC-M 10043</strain>
    </source>
</reference>
<evidence type="ECO:0000259" key="2">
    <source>
        <dbReference type="Pfam" id="PF23433"/>
    </source>
</evidence>
<dbReference type="Gene3D" id="1.10.10.2830">
    <property type="match status" value="1"/>
</dbReference>
<accession>A0A1H8NQM7</accession>
<protein>
    <recommendedName>
        <fullName evidence="2">DUF7119 domain-containing protein</fullName>
    </recommendedName>
</protein>
<dbReference type="SUPFAM" id="SSF109709">
    <property type="entry name" value="KorB DNA-binding domain-like"/>
    <property type="match status" value="1"/>
</dbReference>
<gene>
    <name evidence="3" type="ORF">SAMN05216388_101117</name>
</gene>
<feature type="domain" description="DUF7119" evidence="2">
    <location>
        <begin position="40"/>
        <end position="180"/>
    </location>
</feature>
<dbReference type="Proteomes" id="UP000198775">
    <property type="component" value="Unassembled WGS sequence"/>
</dbReference>
<dbReference type="Pfam" id="PF23433">
    <property type="entry name" value="DUF7119"/>
    <property type="match status" value="1"/>
</dbReference>
<feature type="region of interest" description="Disordered" evidence="1">
    <location>
        <begin position="1"/>
        <end position="29"/>
    </location>
</feature>
<dbReference type="AlphaFoldDB" id="A0A1H8NQM7"/>
<dbReference type="OrthoDB" id="169823at2157"/>